<feature type="region of interest" description="Disordered" evidence="1">
    <location>
        <begin position="1"/>
        <end position="33"/>
    </location>
</feature>
<feature type="compositionally biased region" description="Polar residues" evidence="1">
    <location>
        <begin position="73"/>
        <end position="87"/>
    </location>
</feature>
<accession>A0A8J2JKM6</accession>
<feature type="compositionally biased region" description="Polar residues" evidence="1">
    <location>
        <begin position="101"/>
        <end position="113"/>
    </location>
</feature>
<evidence type="ECO:0000313" key="2">
    <source>
        <dbReference type="EMBL" id="CAG7720727.1"/>
    </source>
</evidence>
<evidence type="ECO:0000256" key="1">
    <source>
        <dbReference type="SAM" id="MobiDB-lite"/>
    </source>
</evidence>
<feature type="compositionally biased region" description="Polar residues" evidence="1">
    <location>
        <begin position="22"/>
        <end position="31"/>
    </location>
</feature>
<dbReference type="Proteomes" id="UP000708208">
    <property type="component" value="Unassembled WGS sequence"/>
</dbReference>
<gene>
    <name evidence="2" type="ORF">AFUS01_LOCUS9991</name>
</gene>
<feature type="compositionally biased region" description="Polar residues" evidence="1">
    <location>
        <begin position="149"/>
        <end position="165"/>
    </location>
</feature>
<proteinExistence type="predicted"/>
<evidence type="ECO:0000313" key="3">
    <source>
        <dbReference type="Proteomes" id="UP000708208"/>
    </source>
</evidence>
<name>A0A8J2JKM6_9HEXA</name>
<comment type="caution">
    <text evidence="2">The sequence shown here is derived from an EMBL/GenBank/DDBJ whole genome shotgun (WGS) entry which is preliminary data.</text>
</comment>
<keyword evidence="3" id="KW-1185">Reference proteome</keyword>
<organism evidence="2 3">
    <name type="scientific">Allacma fusca</name>
    <dbReference type="NCBI Taxonomy" id="39272"/>
    <lineage>
        <taxon>Eukaryota</taxon>
        <taxon>Metazoa</taxon>
        <taxon>Ecdysozoa</taxon>
        <taxon>Arthropoda</taxon>
        <taxon>Hexapoda</taxon>
        <taxon>Collembola</taxon>
        <taxon>Symphypleona</taxon>
        <taxon>Sminthuridae</taxon>
        <taxon>Allacma</taxon>
    </lineage>
</organism>
<protein>
    <submittedName>
        <fullName evidence="2">Uncharacterized protein</fullName>
    </submittedName>
</protein>
<dbReference type="AlphaFoldDB" id="A0A8J2JKM6"/>
<feature type="region of interest" description="Disordered" evidence="1">
    <location>
        <begin position="73"/>
        <end position="186"/>
    </location>
</feature>
<reference evidence="2" key="1">
    <citation type="submission" date="2021-06" db="EMBL/GenBank/DDBJ databases">
        <authorList>
            <person name="Hodson N. C."/>
            <person name="Mongue J. A."/>
            <person name="Jaron S. K."/>
        </authorList>
    </citation>
    <scope>NUCLEOTIDE SEQUENCE</scope>
</reference>
<dbReference type="EMBL" id="CAJVCH010073205">
    <property type="protein sequence ID" value="CAG7720727.1"/>
    <property type="molecule type" value="Genomic_DNA"/>
</dbReference>
<sequence length="186" mass="20355">MSSSQIHTLLKTKDSLQPIFPNENNTMNSQALHEDNEETISCLGKLKDDSAEDICFPDFQNGNAFLTNAKQVSPSFNHEAGSTSEKSPISEKDGSADMSGENRSSKNANNNGVPTKRESSSSASSHQIPGADSRWNPEEKTPPARQRPLRSSSAQCASAKRQSSPCRKGRGSYVCTKPKNKRNQRR</sequence>